<dbReference type="GO" id="GO:0015628">
    <property type="term" value="P:protein secretion by the type II secretion system"/>
    <property type="evidence" value="ECO:0007669"/>
    <property type="project" value="TreeGrafter"/>
</dbReference>
<evidence type="ECO:0000256" key="3">
    <source>
        <dbReference type="ARBA" id="ARBA00022475"/>
    </source>
</evidence>
<feature type="transmembrane region" description="Helical" evidence="8">
    <location>
        <begin position="69"/>
        <end position="92"/>
    </location>
</feature>
<name>A0A520MP54_9GAMM</name>
<keyword evidence="6 8" id="KW-1133">Transmembrane helix</keyword>
<comment type="similarity">
    <text evidence="2">Belongs to the GSP F family.</text>
</comment>
<dbReference type="GO" id="GO:0005886">
    <property type="term" value="C:plasma membrane"/>
    <property type="evidence" value="ECO:0007669"/>
    <property type="project" value="UniProtKB-SubCell"/>
</dbReference>
<dbReference type="Proteomes" id="UP000315889">
    <property type="component" value="Unassembled WGS sequence"/>
</dbReference>
<dbReference type="InterPro" id="IPR042094">
    <property type="entry name" value="T2SS_GspF_sf"/>
</dbReference>
<dbReference type="Gene3D" id="1.20.81.30">
    <property type="entry name" value="Type II secretion system (T2SS), domain F"/>
    <property type="match status" value="1"/>
</dbReference>
<evidence type="ECO:0000259" key="9">
    <source>
        <dbReference type="Pfam" id="PF00482"/>
    </source>
</evidence>
<dbReference type="InterPro" id="IPR018076">
    <property type="entry name" value="T2SS_GspF_dom"/>
</dbReference>
<organism evidence="10 11">
    <name type="scientific">SAR92 clade bacterium</name>
    <dbReference type="NCBI Taxonomy" id="2315479"/>
    <lineage>
        <taxon>Bacteria</taxon>
        <taxon>Pseudomonadati</taxon>
        <taxon>Pseudomonadota</taxon>
        <taxon>Gammaproteobacteria</taxon>
        <taxon>Cellvibrionales</taxon>
        <taxon>Porticoccaceae</taxon>
        <taxon>SAR92 clade</taxon>
    </lineage>
</organism>
<dbReference type="Pfam" id="PF00482">
    <property type="entry name" value="T2SSF"/>
    <property type="match status" value="1"/>
</dbReference>
<accession>A0A520MP54</accession>
<keyword evidence="7 8" id="KW-0472">Membrane</keyword>
<proteinExistence type="inferred from homology"/>
<evidence type="ECO:0000256" key="1">
    <source>
        <dbReference type="ARBA" id="ARBA00004429"/>
    </source>
</evidence>
<dbReference type="PANTHER" id="PTHR30012">
    <property type="entry name" value="GENERAL SECRETION PATHWAY PROTEIN"/>
    <property type="match status" value="1"/>
</dbReference>
<evidence type="ECO:0000256" key="6">
    <source>
        <dbReference type="ARBA" id="ARBA00022989"/>
    </source>
</evidence>
<keyword evidence="4" id="KW-0997">Cell inner membrane</keyword>
<evidence type="ECO:0000256" key="2">
    <source>
        <dbReference type="ARBA" id="ARBA00005745"/>
    </source>
</evidence>
<comment type="subcellular location">
    <subcellularLocation>
        <location evidence="1">Cell inner membrane</location>
        <topology evidence="1">Multi-pass membrane protein</topology>
    </subcellularLocation>
</comment>
<evidence type="ECO:0000256" key="8">
    <source>
        <dbReference type="SAM" id="Phobius"/>
    </source>
</evidence>
<evidence type="ECO:0000313" key="10">
    <source>
        <dbReference type="EMBL" id="RZO23003.1"/>
    </source>
</evidence>
<dbReference type="EMBL" id="SHBP01000001">
    <property type="protein sequence ID" value="RZO23003.1"/>
    <property type="molecule type" value="Genomic_DNA"/>
</dbReference>
<protein>
    <recommendedName>
        <fullName evidence="9">Type II secretion system protein GspF domain-containing protein</fullName>
    </recommendedName>
</protein>
<keyword evidence="5 8" id="KW-0812">Transmembrane</keyword>
<sequence length="96" mass="10270">MELKVDVAQGSLVNVAMNKNTLFPPLLQQLTKVGEESGSLEIMINKAAETYEDSVNDAVDALTALLEPVIMSFLAVVIGGLMIAMYLPIFTLGSVI</sequence>
<evidence type="ECO:0000313" key="11">
    <source>
        <dbReference type="Proteomes" id="UP000315889"/>
    </source>
</evidence>
<dbReference type="AlphaFoldDB" id="A0A520MP54"/>
<comment type="caution">
    <text evidence="10">The sequence shown here is derived from an EMBL/GenBank/DDBJ whole genome shotgun (WGS) entry which is preliminary data.</text>
</comment>
<evidence type="ECO:0000256" key="4">
    <source>
        <dbReference type="ARBA" id="ARBA00022519"/>
    </source>
</evidence>
<gene>
    <name evidence="10" type="ORF">EVB03_01170</name>
</gene>
<dbReference type="InterPro" id="IPR003004">
    <property type="entry name" value="GspF/PilC"/>
</dbReference>
<reference evidence="10 11" key="1">
    <citation type="submission" date="2019-02" db="EMBL/GenBank/DDBJ databases">
        <title>Prokaryotic population dynamics and viral predation in marine succession experiment using metagenomics: the confinement effect.</title>
        <authorList>
            <person name="Haro-Moreno J.M."/>
            <person name="Rodriguez-Valera F."/>
            <person name="Lopez-Perez M."/>
        </authorList>
    </citation>
    <scope>NUCLEOTIDE SEQUENCE [LARGE SCALE GENOMIC DNA]</scope>
    <source>
        <strain evidence="10">MED-G170</strain>
    </source>
</reference>
<evidence type="ECO:0000256" key="7">
    <source>
        <dbReference type="ARBA" id="ARBA00023136"/>
    </source>
</evidence>
<evidence type="ECO:0000256" key="5">
    <source>
        <dbReference type="ARBA" id="ARBA00022692"/>
    </source>
</evidence>
<feature type="domain" description="Type II secretion system protein GspF" evidence="9">
    <location>
        <begin position="3"/>
        <end position="88"/>
    </location>
</feature>
<keyword evidence="3" id="KW-1003">Cell membrane</keyword>
<dbReference type="PANTHER" id="PTHR30012:SF7">
    <property type="entry name" value="PROTEIN TRANSPORT PROTEIN HOFC HOMOLOG"/>
    <property type="match status" value="1"/>
</dbReference>